<dbReference type="VEuPathDB" id="GiardiaDB:QR46_4325"/>
<organism evidence="3 4">
    <name type="scientific">Giardia intestinalis</name>
    <name type="common">Giardia lamblia</name>
    <dbReference type="NCBI Taxonomy" id="5741"/>
    <lineage>
        <taxon>Eukaryota</taxon>
        <taxon>Metamonada</taxon>
        <taxon>Diplomonadida</taxon>
        <taxon>Hexamitidae</taxon>
        <taxon>Giardiinae</taxon>
        <taxon>Giardia</taxon>
    </lineage>
</organism>
<keyword evidence="2" id="KW-1133">Transmembrane helix</keyword>
<feature type="transmembrane region" description="Helical" evidence="2">
    <location>
        <begin position="427"/>
        <end position="447"/>
    </location>
</feature>
<feature type="region of interest" description="Disordered" evidence="1">
    <location>
        <begin position="400"/>
        <end position="422"/>
    </location>
</feature>
<gene>
    <name evidence="3" type="ORF">DHA2_154421</name>
</gene>
<protein>
    <submittedName>
        <fullName evidence="3">Uncharacterized protein</fullName>
    </submittedName>
</protein>
<feature type="compositionally biased region" description="Basic and acidic residues" evidence="1">
    <location>
        <begin position="324"/>
        <end position="340"/>
    </location>
</feature>
<feature type="compositionally biased region" description="Basic residues" evidence="1">
    <location>
        <begin position="314"/>
        <end position="323"/>
    </location>
</feature>
<dbReference type="Proteomes" id="UP000018320">
    <property type="component" value="Unassembled WGS sequence"/>
</dbReference>
<evidence type="ECO:0000256" key="1">
    <source>
        <dbReference type="SAM" id="MobiDB-lite"/>
    </source>
</evidence>
<proteinExistence type="predicted"/>
<keyword evidence="2" id="KW-0812">Transmembrane</keyword>
<dbReference type="AlphaFoldDB" id="V6T9I0"/>
<evidence type="ECO:0000313" key="4">
    <source>
        <dbReference type="Proteomes" id="UP000018320"/>
    </source>
</evidence>
<accession>V6T9I0</accession>
<reference evidence="3 4" key="2">
    <citation type="journal article" date="2013" name="Genome Biol. Evol.">
        <title>Genome sequencing of Giardia lamblia genotypes A2 and B isolates (DH and GS) and comparative analysis with the genomes of genotypes A1 and E (WB and Pig).</title>
        <authorList>
            <person name="Adam R.D."/>
            <person name="Dahlstrom E.W."/>
            <person name="Martens C.A."/>
            <person name="Bruno D.P."/>
            <person name="Barbian K.D."/>
            <person name="Ricklefs S.M."/>
            <person name="Hernandez M.M."/>
            <person name="Narla N.P."/>
            <person name="Patel R.B."/>
            <person name="Porcella S.F."/>
            <person name="Nash T.E."/>
        </authorList>
    </citation>
    <scope>NUCLEOTIDE SEQUENCE [LARGE SCALE GENOMIC DNA]</scope>
    <source>
        <strain evidence="3 4">DH</strain>
    </source>
</reference>
<feature type="region of interest" description="Disordered" evidence="1">
    <location>
        <begin position="313"/>
        <end position="347"/>
    </location>
</feature>
<reference evidence="4" key="1">
    <citation type="submission" date="2012-02" db="EMBL/GenBank/DDBJ databases">
        <title>Genome sequencing of Giardia lamblia Genotypes A2 and B isolates (DH and GS) and comparative analysis with the genomes of Genotypes A1 and E (WB and Pig).</title>
        <authorList>
            <person name="Adam R."/>
            <person name="Dahlstrom E."/>
            <person name="Martens C."/>
            <person name="Bruno D."/>
            <person name="Barbian K."/>
            <person name="Porcella S.F."/>
            <person name="Nash T."/>
        </authorList>
    </citation>
    <scope>NUCLEOTIDE SEQUENCE</scope>
    <source>
        <strain evidence="4">DH</strain>
    </source>
</reference>
<keyword evidence="2" id="KW-0472">Membrane</keyword>
<dbReference type="VEuPathDB" id="GiardiaDB:GL50803_0032815"/>
<evidence type="ECO:0000256" key="2">
    <source>
        <dbReference type="SAM" id="Phobius"/>
    </source>
</evidence>
<sequence length="467" mass="51175">VSHPLKLVCFRIFFKILSNLSMDNYSEESFQQWLSAVVQKVRSQTKSISKESLEVFQPESFVEACTGLASLSTKGYTSSVLSKWLSMLLKQLSSPEIHKKLPYALDPDLFCPLQADFSTGLLAPEDAIRRLPMCVICARVAIRFTINTNCKCIACYKCAKTHLLDSMVQAKGRTTAIPCFGCNGMLRNVTWSVAYYERLLNAKVQCHDSRCTFSGSIVEYCEHSLSVHRANNSLESHNTSVINSSFIDATQYEESTPNHQQAPYMFGAYGNEEPIVSLTTFSQIETCTPSQTLEPEQLNASPQMIPMYSESAVRHGKGRGGKRLKIDNAGEKEERKEKILPVEPPPNGVSVLPLHSEGQQPIVPQVPFFISAAPCSNPSTSSSLLPSEPLTQAAGMTSVMPPAQSAPAAPPPSKETEKAPRKKQTPIGALIMGLIVGAVVAQIALFFTNLGSIFPVGYNGIRYVNKI</sequence>
<dbReference type="EMBL" id="AHGT01000079">
    <property type="protein sequence ID" value="ESU35521.1"/>
    <property type="molecule type" value="Genomic_DNA"/>
</dbReference>
<evidence type="ECO:0000313" key="3">
    <source>
        <dbReference type="EMBL" id="ESU35521.1"/>
    </source>
</evidence>
<dbReference type="VEuPathDB" id="GiardiaDB:GL50581_3160"/>
<feature type="non-terminal residue" evidence="3">
    <location>
        <position position="1"/>
    </location>
</feature>
<name>V6T9I0_GIAIN</name>
<dbReference type="VEuPathDB" id="GiardiaDB:DHA2_154421"/>
<comment type="caution">
    <text evidence="3">The sequence shown here is derived from an EMBL/GenBank/DDBJ whole genome shotgun (WGS) entry which is preliminary data.</text>
</comment>